<protein>
    <submittedName>
        <fullName evidence="1">Uncharacterized protein</fullName>
    </submittedName>
</protein>
<accession>A0A0E9UK64</accession>
<reference evidence="1" key="1">
    <citation type="submission" date="2014-11" db="EMBL/GenBank/DDBJ databases">
        <authorList>
            <person name="Amaro Gonzalez C."/>
        </authorList>
    </citation>
    <scope>NUCLEOTIDE SEQUENCE</scope>
</reference>
<evidence type="ECO:0000313" key="1">
    <source>
        <dbReference type="EMBL" id="JAH66202.1"/>
    </source>
</evidence>
<dbReference type="AlphaFoldDB" id="A0A0E9UK64"/>
<name>A0A0E9UK64_ANGAN</name>
<organism evidence="1">
    <name type="scientific">Anguilla anguilla</name>
    <name type="common">European freshwater eel</name>
    <name type="synonym">Muraena anguilla</name>
    <dbReference type="NCBI Taxonomy" id="7936"/>
    <lineage>
        <taxon>Eukaryota</taxon>
        <taxon>Metazoa</taxon>
        <taxon>Chordata</taxon>
        <taxon>Craniata</taxon>
        <taxon>Vertebrata</taxon>
        <taxon>Euteleostomi</taxon>
        <taxon>Actinopterygii</taxon>
        <taxon>Neopterygii</taxon>
        <taxon>Teleostei</taxon>
        <taxon>Anguilliformes</taxon>
        <taxon>Anguillidae</taxon>
        <taxon>Anguilla</taxon>
    </lineage>
</organism>
<proteinExistence type="predicted"/>
<sequence length="37" mass="4499">MNPFCLWISSYKHLIQGIIFLYLNTVRLNPFTFRKSH</sequence>
<dbReference type="EMBL" id="GBXM01042375">
    <property type="protein sequence ID" value="JAH66202.1"/>
    <property type="molecule type" value="Transcribed_RNA"/>
</dbReference>
<reference evidence="1" key="2">
    <citation type="journal article" date="2015" name="Fish Shellfish Immunol.">
        <title>Early steps in the European eel (Anguilla anguilla)-Vibrio vulnificus interaction in the gills: Role of the RtxA13 toxin.</title>
        <authorList>
            <person name="Callol A."/>
            <person name="Pajuelo D."/>
            <person name="Ebbesson L."/>
            <person name="Teles M."/>
            <person name="MacKenzie S."/>
            <person name="Amaro C."/>
        </authorList>
    </citation>
    <scope>NUCLEOTIDE SEQUENCE</scope>
</reference>